<dbReference type="Pfam" id="PF13607">
    <property type="entry name" value="Succ_CoA_lig"/>
    <property type="match status" value="1"/>
</dbReference>
<evidence type="ECO:0000256" key="1">
    <source>
        <dbReference type="ARBA" id="ARBA00022598"/>
    </source>
</evidence>
<dbReference type="InterPro" id="IPR016102">
    <property type="entry name" value="Succinyl-CoA_synth-like"/>
</dbReference>
<dbReference type="GO" id="GO:0043758">
    <property type="term" value="F:acetate-CoA ligase (ADP-forming) activity"/>
    <property type="evidence" value="ECO:0007669"/>
    <property type="project" value="InterPro"/>
</dbReference>
<dbReference type="PROSITE" id="PS50975">
    <property type="entry name" value="ATP_GRASP"/>
    <property type="match status" value="1"/>
</dbReference>
<dbReference type="SUPFAM" id="SSF55729">
    <property type="entry name" value="Acyl-CoA N-acyltransferases (Nat)"/>
    <property type="match status" value="1"/>
</dbReference>
<evidence type="ECO:0000256" key="2">
    <source>
        <dbReference type="ARBA" id="ARBA00022741"/>
    </source>
</evidence>
<protein>
    <submittedName>
        <fullName evidence="8">GNAT family N-acetyltransferase</fullName>
    </submittedName>
</protein>
<evidence type="ECO:0000313" key="8">
    <source>
        <dbReference type="EMBL" id="KAA5543272.1"/>
    </source>
</evidence>
<dbReference type="SUPFAM" id="SSF56059">
    <property type="entry name" value="Glutathione synthetase ATP-binding domain-like"/>
    <property type="match status" value="1"/>
</dbReference>
<evidence type="ECO:0000313" key="9">
    <source>
        <dbReference type="Proteomes" id="UP000324479"/>
    </source>
</evidence>
<dbReference type="GO" id="GO:0005524">
    <property type="term" value="F:ATP binding"/>
    <property type="evidence" value="ECO:0007669"/>
    <property type="project" value="UniProtKB-UniRule"/>
</dbReference>
<proteinExistence type="inferred from homology"/>
<dbReference type="GO" id="GO:0046872">
    <property type="term" value="F:metal ion binding"/>
    <property type="evidence" value="ECO:0007669"/>
    <property type="project" value="InterPro"/>
</dbReference>
<dbReference type="Proteomes" id="UP000324479">
    <property type="component" value="Unassembled WGS sequence"/>
</dbReference>
<gene>
    <name evidence="8" type="ORF">FYK55_12250</name>
</gene>
<keyword evidence="3 5" id="KW-0067">ATP-binding</keyword>
<feature type="domain" description="ATP-grasp" evidence="6">
    <location>
        <begin position="497"/>
        <end position="533"/>
    </location>
</feature>
<accession>A0A5M6DAG4</accession>
<keyword evidence="2 5" id="KW-0547">Nucleotide-binding</keyword>
<keyword evidence="9" id="KW-1185">Reference proteome</keyword>
<dbReference type="InterPro" id="IPR011761">
    <property type="entry name" value="ATP-grasp"/>
</dbReference>
<evidence type="ECO:0000256" key="5">
    <source>
        <dbReference type="PROSITE-ProRule" id="PRU00409"/>
    </source>
</evidence>
<keyword evidence="8" id="KW-0808">Transferase</keyword>
<dbReference type="InterPro" id="IPR032875">
    <property type="entry name" value="Succ_CoA_lig_flav_dom"/>
</dbReference>
<dbReference type="SMART" id="SM00881">
    <property type="entry name" value="CoA_binding"/>
    <property type="match status" value="1"/>
</dbReference>
<dbReference type="Pfam" id="PF19045">
    <property type="entry name" value="Ligase_CoA_2"/>
    <property type="match status" value="1"/>
</dbReference>
<dbReference type="SUPFAM" id="SSF51735">
    <property type="entry name" value="NAD(P)-binding Rossmann-fold domains"/>
    <property type="match status" value="1"/>
</dbReference>
<dbReference type="GO" id="GO:0016747">
    <property type="term" value="F:acyltransferase activity, transferring groups other than amino-acyl groups"/>
    <property type="evidence" value="ECO:0007669"/>
    <property type="project" value="InterPro"/>
</dbReference>
<feature type="domain" description="N-acetyltransferase" evidence="7">
    <location>
        <begin position="740"/>
        <end position="896"/>
    </location>
</feature>
<sequence length="896" mass="97552">MSARDLDAIFRPSSVAVVGASDHPLKVGYTVLKNLLEGGFSGKVFPVNLRRKTVQQLEAYPSVTDLPQPVDLVVICTPAATVPDLVAECGKFGVGGLIIVSAGFRETGAAGIALQQRVSDAAKAYPELAIIGPNCLGVISPHAHLNASFSGSMPEAGRIAFVSQSGALCTSVLDWARRDRIGFSYFVSIGNMMDVGMADLIDYFHDDPGTDAVILYIESIQHARAFMSATRSFTRNRPIVAYKAGRFAESAKAAASHTGAMAGVDDVYEAALARAGVVRVREVRDIFDCAQLLAQTRRPRGDRLAIVTNAGGPGVMAIDQLVQLHGTLATLSDSTIDSLDHQLPAAWSRGNPVDVLGDADPARFAKALRGVLRDDGVDAALVILTPQAMTDPLATAKAVIESTDQTTKPVLASWVGGNAVQEGIAALRAAGIPAYSFPEEAVRAFMYLNTYARRRELLYETPKDLPVEFVLNRERLRPVFNTILSEGRQRLTESMSKAMLDAYEIPISRTFVARTPEDAVEYAHRLGYPVAVKVFSPDISHKTDVGGVALGVVGDDAVRDAYDRILQSAKEARPDAYVEGVTVQPMISSANGIELIVGARRDPVFGPVLMVGSGGTGTELLRDRTLELPPLNERLARNMLQSLRCWPLLQGYRGRPSVTIDKLVEVLMRFSYLIADYPEICELDVNPLLVTPSSVVALDARIILDHQTLLHPVKQFSHLAIRPYPENYCRSVALDDGTKVLLRPIKPEDEPMWHAMLSECSPETLHNRFRSMLGKTSHDFATRFCFIDYDREMAIVAEIHEAGKRQLVGVGRLVAGTSHEDAEYTVLVVDAWQNRGLGTALTGYCMEIAGSWGLTCVVAETDRTNARMLAAFRRYGFRQVAQEDGVVSLQYQVKTQ</sequence>
<dbReference type="Gene3D" id="3.30.1490.20">
    <property type="entry name" value="ATP-grasp fold, A domain"/>
    <property type="match status" value="1"/>
</dbReference>
<comment type="similarity">
    <text evidence="4">In the N-terminal section; belongs to the acetate CoA ligase alpha subunit family.</text>
</comment>
<name>A0A5M6DAG4_9BACT</name>
<dbReference type="Gene3D" id="3.40.50.261">
    <property type="entry name" value="Succinyl-CoA synthetase domains"/>
    <property type="match status" value="2"/>
</dbReference>
<dbReference type="Gene3D" id="3.40.630.30">
    <property type="match status" value="1"/>
</dbReference>
<keyword evidence="1" id="KW-0436">Ligase</keyword>
<dbReference type="InterPro" id="IPR000182">
    <property type="entry name" value="GNAT_dom"/>
</dbReference>
<dbReference type="InterPro" id="IPR003781">
    <property type="entry name" value="CoA-bd"/>
</dbReference>
<dbReference type="CDD" id="cd04301">
    <property type="entry name" value="NAT_SF"/>
    <property type="match status" value="1"/>
</dbReference>
<dbReference type="Pfam" id="PF13549">
    <property type="entry name" value="ATP-grasp_5"/>
    <property type="match status" value="1"/>
</dbReference>
<organism evidence="8 9">
    <name type="scientific">Roseiconus nitratireducens</name>
    <dbReference type="NCBI Taxonomy" id="2605748"/>
    <lineage>
        <taxon>Bacteria</taxon>
        <taxon>Pseudomonadati</taxon>
        <taxon>Planctomycetota</taxon>
        <taxon>Planctomycetia</taxon>
        <taxon>Pirellulales</taxon>
        <taxon>Pirellulaceae</taxon>
        <taxon>Roseiconus</taxon>
    </lineage>
</organism>
<dbReference type="PANTHER" id="PTHR43334:SF1">
    <property type="entry name" value="3-HYDROXYPROPIONATE--COA LIGASE [ADP-FORMING]"/>
    <property type="match status" value="1"/>
</dbReference>
<dbReference type="FunFam" id="3.30.1490.20:FF:000020">
    <property type="entry name" value="Protein lysine acetyltransferase"/>
    <property type="match status" value="1"/>
</dbReference>
<reference evidence="8 9" key="1">
    <citation type="submission" date="2019-08" db="EMBL/GenBank/DDBJ databases">
        <authorList>
            <person name="Dhanesh K."/>
            <person name="Kumar G."/>
            <person name="Sasikala C."/>
            <person name="Venkata Ramana C."/>
        </authorList>
    </citation>
    <scope>NUCLEOTIDE SEQUENCE [LARGE SCALE GENOMIC DNA]</scope>
    <source>
        <strain evidence="8 9">JC645</strain>
    </source>
</reference>
<dbReference type="Gene3D" id="3.40.50.720">
    <property type="entry name" value="NAD(P)-binding Rossmann-like Domain"/>
    <property type="match status" value="1"/>
</dbReference>
<dbReference type="InterPro" id="IPR051538">
    <property type="entry name" value="Acyl-CoA_Synth/Transferase"/>
</dbReference>
<dbReference type="Gene3D" id="3.30.470.20">
    <property type="entry name" value="ATP-grasp fold, B domain"/>
    <property type="match status" value="1"/>
</dbReference>
<dbReference type="Pfam" id="PF13380">
    <property type="entry name" value="CoA_binding_2"/>
    <property type="match status" value="1"/>
</dbReference>
<dbReference type="InterPro" id="IPR036291">
    <property type="entry name" value="NAD(P)-bd_dom_sf"/>
</dbReference>
<evidence type="ECO:0000256" key="4">
    <source>
        <dbReference type="ARBA" id="ARBA00060888"/>
    </source>
</evidence>
<dbReference type="InterPro" id="IPR013815">
    <property type="entry name" value="ATP_grasp_subdomain_1"/>
</dbReference>
<dbReference type="InterPro" id="IPR043938">
    <property type="entry name" value="Ligase_CoA_dom"/>
</dbReference>
<dbReference type="PANTHER" id="PTHR43334">
    <property type="entry name" value="ACETATE--COA LIGASE [ADP-FORMING]"/>
    <property type="match status" value="1"/>
</dbReference>
<evidence type="ECO:0000259" key="6">
    <source>
        <dbReference type="PROSITE" id="PS50975"/>
    </source>
</evidence>
<dbReference type="AlphaFoldDB" id="A0A5M6DAG4"/>
<evidence type="ECO:0000259" key="7">
    <source>
        <dbReference type="PROSITE" id="PS51186"/>
    </source>
</evidence>
<dbReference type="InterPro" id="IPR016181">
    <property type="entry name" value="Acyl_CoA_acyltransferase"/>
</dbReference>
<dbReference type="EMBL" id="VWOX01000006">
    <property type="protein sequence ID" value="KAA5543272.1"/>
    <property type="molecule type" value="Genomic_DNA"/>
</dbReference>
<comment type="caution">
    <text evidence="8">The sequence shown here is derived from an EMBL/GenBank/DDBJ whole genome shotgun (WGS) entry which is preliminary data.</text>
</comment>
<dbReference type="PROSITE" id="PS51186">
    <property type="entry name" value="GNAT"/>
    <property type="match status" value="1"/>
</dbReference>
<dbReference type="Pfam" id="PF00583">
    <property type="entry name" value="Acetyltransf_1"/>
    <property type="match status" value="1"/>
</dbReference>
<evidence type="ECO:0000256" key="3">
    <source>
        <dbReference type="ARBA" id="ARBA00022840"/>
    </source>
</evidence>
<dbReference type="SUPFAM" id="SSF52210">
    <property type="entry name" value="Succinyl-CoA synthetase domains"/>
    <property type="match status" value="2"/>
</dbReference>